<feature type="compositionally biased region" description="Low complexity" evidence="1">
    <location>
        <begin position="101"/>
        <end position="115"/>
    </location>
</feature>
<feature type="region of interest" description="Disordered" evidence="1">
    <location>
        <begin position="69"/>
        <end position="162"/>
    </location>
</feature>
<proteinExistence type="predicted"/>
<sequence>MIATFPAQSPFHVHPFHSRLPSFPHSFDITPLSAATLTLSPKSAFLSKENKTRSGHEVDSEAQYMDEDTNAVGGNIGSHGTVTGLGGSIMPHASFTATSHQPSTQLSPSSSLTQQGKDTHSTTINHPSNTTKENTSRTSSRGKFRKPIYNRSRTASPRMPRIHTSPQDLWQIVGKDDANARKSGGSTLASYVLDGSSPLASPHVELGYARQASVVEVHVGNKYPRIQDEILPRSRTMTPGLDASTSSAPPSPRIAPVPLPSASSRSKSLGHAVPKAIGSERHTRQCQDTELAPKSTRRVGDAEHPVMLLDRGDRVNPDQVLNLLTLPVGSSSKPSSFVLRDSNGSNIRHSKKLSPQVELEPVGLNLRSFASVDSPSENIPLTTLAAAPTVSSTPLPVRVPKPRRTISHESHIEDQRIFLTDPLQQALKYDAIAQFNIQRRRGQQYAPRFASSLNPAREALTEENGLCFTDFAHVDHVHSDEKGRLGSGLHWNYFRVAQRIGGRLRSLCETHNRSACASGTTFSTYLRGGDQKHCLGCRRDGVRVRLLVVGLWKWTARNGAKFDIDYYWPDDSDEEDSDEEVEDEVDARKKDFPMDVDESSDSVLDFGDQATLDSELRKASCEPHSATSPDMEVDVDLQFKLSNEWDGNVPESPRLKDLDDFDDL</sequence>
<accession>A0A0W0EXJ0</accession>
<dbReference type="EMBL" id="LATX01002463">
    <property type="protein sequence ID" value="KTB28775.1"/>
    <property type="molecule type" value="Genomic_DNA"/>
</dbReference>
<organism evidence="2 3">
    <name type="scientific">Moniliophthora roreri</name>
    <name type="common">Frosty pod rot fungus</name>
    <name type="synonym">Monilia roreri</name>
    <dbReference type="NCBI Taxonomy" id="221103"/>
    <lineage>
        <taxon>Eukaryota</taxon>
        <taxon>Fungi</taxon>
        <taxon>Dikarya</taxon>
        <taxon>Basidiomycota</taxon>
        <taxon>Agaricomycotina</taxon>
        <taxon>Agaricomycetes</taxon>
        <taxon>Agaricomycetidae</taxon>
        <taxon>Agaricales</taxon>
        <taxon>Marasmiineae</taxon>
        <taxon>Marasmiaceae</taxon>
        <taxon>Moniliophthora</taxon>
    </lineage>
</organism>
<dbReference type="AlphaFoldDB" id="A0A0W0EXJ0"/>
<feature type="compositionally biased region" description="Basic and acidic residues" evidence="1">
    <location>
        <begin position="278"/>
        <end position="287"/>
    </location>
</feature>
<dbReference type="Proteomes" id="UP000054988">
    <property type="component" value="Unassembled WGS sequence"/>
</dbReference>
<evidence type="ECO:0000256" key="1">
    <source>
        <dbReference type="SAM" id="MobiDB-lite"/>
    </source>
</evidence>
<feature type="region of interest" description="Disordered" evidence="1">
    <location>
        <begin position="572"/>
        <end position="604"/>
    </location>
</feature>
<feature type="region of interest" description="Disordered" evidence="1">
    <location>
        <begin position="233"/>
        <end position="301"/>
    </location>
</feature>
<feature type="region of interest" description="Disordered" evidence="1">
    <location>
        <begin position="644"/>
        <end position="664"/>
    </location>
</feature>
<name>A0A0W0EXJ0_MONRR</name>
<gene>
    <name evidence="2" type="ORF">WG66_18620</name>
</gene>
<evidence type="ECO:0000313" key="2">
    <source>
        <dbReference type="EMBL" id="KTB28775.1"/>
    </source>
</evidence>
<reference evidence="2 3" key="1">
    <citation type="submission" date="2015-12" db="EMBL/GenBank/DDBJ databases">
        <title>Draft genome sequence of Moniliophthora roreri, the causal agent of frosty pod rot of cacao.</title>
        <authorList>
            <person name="Aime M.C."/>
            <person name="Diaz-Valderrama J.R."/>
            <person name="Kijpornyongpan T."/>
            <person name="Phillips-Mora W."/>
        </authorList>
    </citation>
    <scope>NUCLEOTIDE SEQUENCE [LARGE SCALE GENOMIC DNA]</scope>
    <source>
        <strain evidence="2 3">MCA 2952</strain>
    </source>
</reference>
<feature type="compositionally biased region" description="Pro residues" evidence="1">
    <location>
        <begin position="249"/>
        <end position="259"/>
    </location>
</feature>
<protein>
    <submittedName>
        <fullName evidence="2">Uncharacterized protein</fullName>
    </submittedName>
</protein>
<comment type="caution">
    <text evidence="2">The sequence shown here is derived from an EMBL/GenBank/DDBJ whole genome shotgun (WGS) entry which is preliminary data.</text>
</comment>
<feature type="compositionally biased region" description="Polar residues" evidence="1">
    <location>
        <begin position="121"/>
        <end position="139"/>
    </location>
</feature>
<feature type="compositionally biased region" description="Acidic residues" evidence="1">
    <location>
        <begin position="572"/>
        <end position="585"/>
    </location>
</feature>
<evidence type="ECO:0000313" key="3">
    <source>
        <dbReference type="Proteomes" id="UP000054988"/>
    </source>
</evidence>